<dbReference type="OMA" id="KIRNSLH"/>
<dbReference type="Pfam" id="PF05699">
    <property type="entry name" value="Dimer_Tnp_hAT"/>
    <property type="match status" value="1"/>
</dbReference>
<dbReference type="SUPFAM" id="SSF53098">
    <property type="entry name" value="Ribonuclease H-like"/>
    <property type="match status" value="1"/>
</dbReference>
<proteinExistence type="predicted"/>
<dbReference type="AlphaFoldDB" id="A0A9D3BGU3"/>
<evidence type="ECO:0000313" key="4">
    <source>
        <dbReference type="Proteomes" id="UP000822369"/>
    </source>
</evidence>
<sequence>MPHVDILYKKLQKDIDAVFIKHALQIFMSSVEARRQSSQQQQQEATETTTSRRTALGEDEKQRLWEKICGTILAHTRQRFSFTNHLVSATLLQAEMFEQHCHTFPTGALNATVEANPMLNKNQLKTELSLVYENPEFRSCCGALALYQLLMRYNLQDTFSGIVALMNILITTPMTTAEAESCFSTLKRIKTSLRNSMDQKRLNALAMLSIERGLVWSMPDFNEVIDHFAALKDRRAKFHYK</sequence>
<dbReference type="Proteomes" id="UP000822369">
    <property type="component" value="Chromosome 14"/>
</dbReference>
<dbReference type="InterPro" id="IPR012337">
    <property type="entry name" value="RNaseH-like_sf"/>
</dbReference>
<gene>
    <name evidence="3" type="ORF">G4P62_009717</name>
</gene>
<comment type="caution">
    <text evidence="3">The sequence shown here is derived from an EMBL/GenBank/DDBJ whole genome shotgun (WGS) entry which is preliminary data.</text>
</comment>
<organism evidence="3 4">
    <name type="scientific">Nothobranchius furzeri</name>
    <name type="common">Turquoise killifish</name>
    <dbReference type="NCBI Taxonomy" id="105023"/>
    <lineage>
        <taxon>Eukaryota</taxon>
        <taxon>Metazoa</taxon>
        <taxon>Chordata</taxon>
        <taxon>Craniata</taxon>
        <taxon>Vertebrata</taxon>
        <taxon>Euteleostomi</taxon>
        <taxon>Actinopterygii</taxon>
        <taxon>Neopterygii</taxon>
        <taxon>Teleostei</taxon>
        <taxon>Neoteleostei</taxon>
        <taxon>Acanthomorphata</taxon>
        <taxon>Ovalentaria</taxon>
        <taxon>Atherinomorphae</taxon>
        <taxon>Cyprinodontiformes</taxon>
        <taxon>Nothobranchiidae</taxon>
        <taxon>Nothobranchius</taxon>
    </lineage>
</organism>
<name>A0A9D3BGU3_NOTFU</name>
<accession>A0A9D3BGU3</accession>
<dbReference type="EMBL" id="JAAVVJ010000014">
    <property type="protein sequence ID" value="KAF7207416.1"/>
    <property type="molecule type" value="Genomic_DNA"/>
</dbReference>
<dbReference type="InterPro" id="IPR008906">
    <property type="entry name" value="HATC_C_dom"/>
</dbReference>
<dbReference type="OrthoDB" id="6617140at2759"/>
<evidence type="ECO:0000259" key="2">
    <source>
        <dbReference type="Pfam" id="PF05699"/>
    </source>
</evidence>
<feature type="compositionally biased region" description="Low complexity" evidence="1">
    <location>
        <begin position="37"/>
        <end position="54"/>
    </location>
</feature>
<protein>
    <submittedName>
        <fullName evidence="3">LOC107384836-like protein</fullName>
    </submittedName>
</protein>
<dbReference type="GO" id="GO:0046983">
    <property type="term" value="F:protein dimerization activity"/>
    <property type="evidence" value="ECO:0007669"/>
    <property type="project" value="InterPro"/>
</dbReference>
<reference evidence="3" key="1">
    <citation type="submission" date="2020-03" db="EMBL/GenBank/DDBJ databases">
        <title>Intra-Species Differences in Population Size shape Life History and Genome Evolution.</title>
        <authorList>
            <person name="Willemsen D."/>
            <person name="Cui R."/>
            <person name="Valenzano D.R."/>
        </authorList>
    </citation>
    <scope>NUCLEOTIDE SEQUENCE</scope>
    <source>
        <strain evidence="3">GRZ</strain>
        <tissue evidence="3">Whole</tissue>
    </source>
</reference>
<dbReference type="KEGG" id="nfu:107384836"/>
<dbReference type="PANTHER" id="PTHR45749">
    <property type="match status" value="1"/>
</dbReference>
<evidence type="ECO:0000313" key="3">
    <source>
        <dbReference type="EMBL" id="KAF7207416.1"/>
    </source>
</evidence>
<evidence type="ECO:0000256" key="1">
    <source>
        <dbReference type="SAM" id="MobiDB-lite"/>
    </source>
</evidence>
<feature type="region of interest" description="Disordered" evidence="1">
    <location>
        <begin position="37"/>
        <end position="56"/>
    </location>
</feature>
<feature type="domain" description="HAT C-terminal dimerisation" evidence="2">
    <location>
        <begin position="164"/>
        <end position="212"/>
    </location>
</feature>
<dbReference type="PANTHER" id="PTHR45749:SF37">
    <property type="entry name" value="OS05G0311600 PROTEIN"/>
    <property type="match status" value="1"/>
</dbReference>